<evidence type="ECO:0000256" key="2">
    <source>
        <dbReference type="ARBA" id="ARBA00022801"/>
    </source>
</evidence>
<dbReference type="Proteomes" id="UP000195602">
    <property type="component" value="Unassembled WGS sequence"/>
</dbReference>
<dbReference type="PANTHER" id="PTHR43248:SF2">
    <property type="entry name" value="PROLYL AMINOPEPTIDASE"/>
    <property type="match status" value="1"/>
</dbReference>
<keyword evidence="2" id="KW-0378">Hydrolase</keyword>
<comment type="similarity">
    <text evidence="1">Belongs to the peptidase S33 family.</text>
</comment>
<sequence length="495" mass="55741">MNLRISKMAYTLVDSFVADGLFQQRIKLDVPLDYASPGKSISIVANIVQKHSKIGDNTNINNANINNANNNSNNNSNNNNSNNNSNNNNSNKQSVVLPPNVRPLAYLQGGPGFACPIPSNDASTKIFLDKGYTLIFYDQRGTGLSSPIEADLLASMSPQDAEQYLLHFRADNIVRDMEEVRQALFGSQPWALIGQSYGGFCCFTYLSLFAASVSHVLVTGGVPPIGKTPDDVYRQTYKRTAERNAHYYNKYPQDVARVRAIVAYLRQNRVVLPNGGILSVERFQSLGLRMGAHKGTDGLHVLVTELWYAIETAGAPTYASLNAIQNDMSFDTNIIYALFQEAIYCEQGTASRWAADRMRYEPENTRFVVSDELLRSSEPVYFTGEMVYRSMFDDYTELRKVKELALLLHERKDWAPLYNPAVLRSLTWNDVPIVSATYYHDQYVDFDLTMAVKRTLFADRNLRQYITSDTFHNGLRAHAEQVLESLFSLLECDVD</sequence>
<name>A0AA91Q5W9_CLALS</name>
<dbReference type="AlphaFoldDB" id="A0AA91Q5W9"/>
<feature type="region of interest" description="Disordered" evidence="3">
    <location>
        <begin position="59"/>
        <end position="95"/>
    </location>
</feature>
<dbReference type="SUPFAM" id="SSF53474">
    <property type="entry name" value="alpha/beta-Hydrolases"/>
    <property type="match status" value="1"/>
</dbReference>
<dbReference type="KEGG" id="clus:A9F13_01g08569"/>
<feature type="compositionally biased region" description="Low complexity" evidence="3">
    <location>
        <begin position="59"/>
        <end position="91"/>
    </location>
</feature>
<dbReference type="InterPro" id="IPR029058">
    <property type="entry name" value="AB_hydrolase_fold"/>
</dbReference>
<evidence type="ECO:0000256" key="1">
    <source>
        <dbReference type="ARBA" id="ARBA00010088"/>
    </source>
</evidence>
<accession>A0AA91Q5W9</accession>
<dbReference type="PRINTS" id="PR00793">
    <property type="entry name" value="PROAMNOPTASE"/>
</dbReference>
<comment type="caution">
    <text evidence="5">The sequence shown here is derived from an EMBL/GenBank/DDBJ whole genome shotgun (WGS) entry which is preliminary data.</text>
</comment>
<dbReference type="PANTHER" id="PTHR43248">
    <property type="entry name" value="2-SUCCINYL-6-HYDROXY-2,4-CYCLOHEXADIENE-1-CARBOXYLATE SYNTHASE"/>
    <property type="match status" value="1"/>
</dbReference>
<dbReference type="InterPro" id="IPR000073">
    <property type="entry name" value="AB_hydrolase_1"/>
</dbReference>
<evidence type="ECO:0000259" key="4">
    <source>
        <dbReference type="Pfam" id="PF00561"/>
    </source>
</evidence>
<dbReference type="Pfam" id="PF00561">
    <property type="entry name" value="Abhydrolase_1"/>
    <property type="match status" value="1"/>
</dbReference>
<evidence type="ECO:0000256" key="3">
    <source>
        <dbReference type="SAM" id="MobiDB-lite"/>
    </source>
</evidence>
<dbReference type="InterPro" id="IPR002410">
    <property type="entry name" value="Peptidase_S33"/>
</dbReference>
<evidence type="ECO:0000313" key="6">
    <source>
        <dbReference type="Proteomes" id="UP000195602"/>
    </source>
</evidence>
<dbReference type="GO" id="GO:0006508">
    <property type="term" value="P:proteolysis"/>
    <property type="evidence" value="ECO:0007669"/>
    <property type="project" value="InterPro"/>
</dbReference>
<feature type="domain" description="AB hydrolase-1" evidence="4">
    <location>
        <begin position="127"/>
        <end position="260"/>
    </location>
</feature>
<reference evidence="5 6" key="1">
    <citation type="submission" date="2017-04" db="EMBL/GenBank/DDBJ databases">
        <title>Draft genome of the yeast Clavispora lusitaniae type strain CBS 6936.</title>
        <authorList>
            <person name="Durrens P."/>
            <person name="Klopp C."/>
            <person name="Biteau N."/>
            <person name="Fitton-Ouhabi V."/>
            <person name="Dementhon K."/>
            <person name="Accoceberry I."/>
            <person name="Sherman D.J."/>
            <person name="Noel T."/>
        </authorList>
    </citation>
    <scope>NUCLEOTIDE SEQUENCE [LARGE SCALE GENOMIC DNA]</scope>
    <source>
        <strain evidence="5 6">CBS 6936</strain>
    </source>
</reference>
<gene>
    <name evidence="5" type="ORF">A9F13_01g08569</name>
</gene>
<dbReference type="Gene3D" id="3.40.50.1820">
    <property type="entry name" value="alpha/beta hydrolase"/>
    <property type="match status" value="1"/>
</dbReference>
<dbReference type="InterPro" id="IPR051601">
    <property type="entry name" value="Serine_prot/Carboxylest_S33"/>
</dbReference>
<proteinExistence type="inferred from homology"/>
<evidence type="ECO:0000313" key="5">
    <source>
        <dbReference type="EMBL" id="OVF11353.1"/>
    </source>
</evidence>
<dbReference type="GO" id="GO:0008233">
    <property type="term" value="F:peptidase activity"/>
    <property type="evidence" value="ECO:0007669"/>
    <property type="project" value="InterPro"/>
</dbReference>
<organism evidence="5 6">
    <name type="scientific">Clavispora lusitaniae</name>
    <name type="common">Candida lusitaniae</name>
    <dbReference type="NCBI Taxonomy" id="36911"/>
    <lineage>
        <taxon>Eukaryota</taxon>
        <taxon>Fungi</taxon>
        <taxon>Dikarya</taxon>
        <taxon>Ascomycota</taxon>
        <taxon>Saccharomycotina</taxon>
        <taxon>Pichiomycetes</taxon>
        <taxon>Metschnikowiaceae</taxon>
        <taxon>Clavispora</taxon>
    </lineage>
</organism>
<protein>
    <submittedName>
        <fullName evidence="5">Sulfhydryl oxidase</fullName>
    </submittedName>
</protein>
<dbReference type="EMBL" id="LYUB02000001">
    <property type="protein sequence ID" value="OVF11353.1"/>
    <property type="molecule type" value="Genomic_DNA"/>
</dbReference>